<protein>
    <submittedName>
        <fullName evidence="1">Uncharacterized protein</fullName>
    </submittedName>
</protein>
<reference evidence="1" key="1">
    <citation type="submission" date="2021-01" db="EMBL/GenBank/DDBJ databases">
        <authorList>
            <person name="Bezrukov I."/>
        </authorList>
    </citation>
    <scope>NUCLEOTIDE SEQUENCE</scope>
</reference>
<evidence type="ECO:0000313" key="1">
    <source>
        <dbReference type="EMBL" id="CAE5988813.1"/>
    </source>
</evidence>
<dbReference type="AlphaFoldDB" id="A0A8S2A5W2"/>
<proteinExistence type="predicted"/>
<evidence type="ECO:0000313" key="2">
    <source>
        <dbReference type="Proteomes" id="UP000682877"/>
    </source>
</evidence>
<keyword evidence="2" id="KW-1185">Reference proteome</keyword>
<dbReference type="Proteomes" id="UP000682877">
    <property type="component" value="Chromosome 3"/>
</dbReference>
<sequence>MLNLVHRRRLYKSRLTQTAVAAPPVVAAIAGALAVPRIIRYPAGSPKDEAPWTEMV</sequence>
<organism evidence="1 2">
    <name type="scientific">Arabidopsis arenosa</name>
    <name type="common">Sand rock-cress</name>
    <name type="synonym">Cardaminopsis arenosa</name>
    <dbReference type="NCBI Taxonomy" id="38785"/>
    <lineage>
        <taxon>Eukaryota</taxon>
        <taxon>Viridiplantae</taxon>
        <taxon>Streptophyta</taxon>
        <taxon>Embryophyta</taxon>
        <taxon>Tracheophyta</taxon>
        <taxon>Spermatophyta</taxon>
        <taxon>Magnoliopsida</taxon>
        <taxon>eudicotyledons</taxon>
        <taxon>Gunneridae</taxon>
        <taxon>Pentapetalae</taxon>
        <taxon>rosids</taxon>
        <taxon>malvids</taxon>
        <taxon>Brassicales</taxon>
        <taxon>Brassicaceae</taxon>
        <taxon>Camelineae</taxon>
        <taxon>Arabidopsis</taxon>
    </lineage>
</organism>
<dbReference type="EMBL" id="LR999453">
    <property type="protein sequence ID" value="CAE5988813.1"/>
    <property type="molecule type" value="Genomic_DNA"/>
</dbReference>
<accession>A0A8S2A5W2</accession>
<name>A0A8S2A5W2_ARAAE</name>
<gene>
    <name evidence="1" type="ORF">AARE701A_LOCUS8908</name>
</gene>